<dbReference type="EMBL" id="MN448271">
    <property type="protein sequence ID" value="QFG73800.1"/>
    <property type="molecule type" value="Genomic_DNA"/>
</dbReference>
<proteinExistence type="predicted"/>
<evidence type="ECO:0000313" key="1">
    <source>
        <dbReference type="EMBL" id="QFG73800.1"/>
    </source>
</evidence>
<protein>
    <submittedName>
        <fullName evidence="1">Uncharacterized protein</fullName>
    </submittedName>
</protein>
<sequence>METPQTYDEIVKQTLDFMLPMQAHEAVEYCYLIDSNTHTKDQALAVYEFTAIVLAGATRDGVISEHEMRERINHIQTTMCVKFPGFDSDMNEEEEEGSAVEDV</sequence>
<accession>A0A5J6VIQ6</accession>
<name>A0A5J6VIQ6_9VIRU</name>
<organism evidence="1">
    <name type="scientific">Megaviridae environmental sample</name>
    <dbReference type="NCBI Taxonomy" id="1737588"/>
    <lineage>
        <taxon>Viruses</taxon>
        <taxon>Varidnaviria</taxon>
        <taxon>Bamfordvirae</taxon>
        <taxon>Nucleocytoviricota</taxon>
        <taxon>Megaviricetes</taxon>
        <taxon>Imitervirales</taxon>
        <taxon>Mimiviridae</taxon>
        <taxon>environmental samples</taxon>
    </lineage>
</organism>
<reference evidence="1" key="1">
    <citation type="journal article" date="2019" name="Philos. Trans. R. Soc. Lond., B, Biol. Sci.">
        <title>Targeted metagenomic recovery of four divergent viruses reveals shared and distinctive characteristics of giant viruses of marine eukaryotes.</title>
        <authorList>
            <person name="Needham D.M."/>
            <person name="Poirier C."/>
            <person name="Hehenberger E."/>
            <person name="Jimenez V."/>
            <person name="Swalwell J.E."/>
            <person name="Santoro A.E."/>
            <person name="Worden A.Z."/>
        </authorList>
    </citation>
    <scope>NUCLEOTIDE SEQUENCE</scope>
    <source>
        <strain evidence="1">OPacV-662</strain>
    </source>
</reference>